<gene>
    <name evidence="6" type="ORF">UFOVP698_21</name>
</gene>
<dbReference type="GO" id="GO:0005524">
    <property type="term" value="F:ATP binding"/>
    <property type="evidence" value="ECO:0007669"/>
    <property type="project" value="UniProtKB-KW"/>
</dbReference>
<proteinExistence type="predicted"/>
<reference evidence="6" key="1">
    <citation type="submission" date="2020-04" db="EMBL/GenBank/DDBJ databases">
        <authorList>
            <person name="Chiriac C."/>
            <person name="Salcher M."/>
            <person name="Ghai R."/>
            <person name="Kavagutti S V."/>
        </authorList>
    </citation>
    <scope>NUCLEOTIDE SEQUENCE</scope>
</reference>
<dbReference type="EMBL" id="LR796678">
    <property type="protein sequence ID" value="CAB4158604.1"/>
    <property type="molecule type" value="Genomic_DNA"/>
</dbReference>
<sequence length="363" mass="40602">MLTAPMGSMNIIAAPSYENIRNGALRTLLQIISDIERRSGMSILDGPPTLSPPYHIKLIGGREYVFFSSNNFNMVRGMSAAMCWFDEPAYMNEYVDGINTLWTVAMGRLNVSPGQIIMTSSPNYRNPWPSKIFADNANNPQYEVINAKSTDNFYLSGEYKEALKKSYTSEMYAQEVLGQDINPAGAMFQRHWLRTTDTRPHNAKWFRYWDLASSVKQSADYTASVRVCLHDGVFYIADGIKVKAEWPDVRRIIVDTMRREADTTHGIEKAQHGLAAVQELRRIPEIADVAFKGIDVKGDKVQRAMPWASRAEAGAVAVVNGAWVRDFLDEVVAFPSAPHDDYVDAASGAVAMISKPRVEWGFA</sequence>
<evidence type="ECO:0000256" key="3">
    <source>
        <dbReference type="ARBA" id="ARBA00022840"/>
    </source>
</evidence>
<feature type="domain" description="Terminase large subunit gp17-like C-terminal" evidence="5">
    <location>
        <begin position="208"/>
        <end position="352"/>
    </location>
</feature>
<keyword evidence="2" id="KW-0547">Nucleotide-binding</keyword>
<accession>A0A6J5NTV6</accession>
<evidence type="ECO:0000256" key="2">
    <source>
        <dbReference type="ARBA" id="ARBA00022741"/>
    </source>
</evidence>
<keyword evidence="3" id="KW-0067">ATP-binding</keyword>
<protein>
    <submittedName>
        <fullName evidence="6">Archaeophage PsiM2, terminase large subunit</fullName>
    </submittedName>
</protein>
<dbReference type="NCBIfam" id="TIGR01630">
    <property type="entry name" value="psiM2_ORF9"/>
    <property type="match status" value="1"/>
</dbReference>
<dbReference type="InterPro" id="IPR027417">
    <property type="entry name" value="P-loop_NTPase"/>
</dbReference>
<dbReference type="Pfam" id="PF03237">
    <property type="entry name" value="Terminase_6N"/>
    <property type="match status" value="1"/>
</dbReference>
<dbReference type="InterPro" id="IPR006517">
    <property type="entry name" value="Phage_terminase_lsu-like_C"/>
</dbReference>
<dbReference type="InterPro" id="IPR035421">
    <property type="entry name" value="Terminase_6C"/>
</dbReference>
<dbReference type="Pfam" id="PF17289">
    <property type="entry name" value="Terminase_6C"/>
    <property type="match status" value="1"/>
</dbReference>
<evidence type="ECO:0000259" key="5">
    <source>
        <dbReference type="Pfam" id="PF17289"/>
    </source>
</evidence>
<evidence type="ECO:0000256" key="4">
    <source>
        <dbReference type="ARBA" id="ARBA00023219"/>
    </source>
</evidence>
<keyword evidence="1" id="KW-1188">Viral release from host cell</keyword>
<evidence type="ECO:0000313" key="6">
    <source>
        <dbReference type="EMBL" id="CAB4158604.1"/>
    </source>
</evidence>
<name>A0A6J5NTV6_9CAUD</name>
<organism evidence="6">
    <name type="scientific">uncultured Caudovirales phage</name>
    <dbReference type="NCBI Taxonomy" id="2100421"/>
    <lineage>
        <taxon>Viruses</taxon>
        <taxon>Duplodnaviria</taxon>
        <taxon>Heunggongvirae</taxon>
        <taxon>Uroviricota</taxon>
        <taxon>Caudoviricetes</taxon>
        <taxon>Peduoviridae</taxon>
        <taxon>Maltschvirus</taxon>
        <taxon>Maltschvirus maltsch</taxon>
    </lineage>
</organism>
<evidence type="ECO:0000256" key="1">
    <source>
        <dbReference type="ARBA" id="ARBA00022612"/>
    </source>
</evidence>
<dbReference type="Gene3D" id="3.40.50.300">
    <property type="entry name" value="P-loop containing nucleotide triphosphate hydrolases"/>
    <property type="match status" value="1"/>
</dbReference>
<keyword evidence="4" id="KW-0231">Viral genome packaging</keyword>